<keyword evidence="6 11" id="KW-0732">Signal</keyword>
<keyword evidence="4" id="KW-1003">Cell membrane</keyword>
<dbReference type="InterPro" id="IPR000528">
    <property type="entry name" value="Plant_nsLTP"/>
</dbReference>
<dbReference type="Pfam" id="PF14368">
    <property type="entry name" value="LTP_2"/>
    <property type="match status" value="1"/>
</dbReference>
<evidence type="ECO:0000256" key="4">
    <source>
        <dbReference type="ARBA" id="ARBA00022475"/>
    </source>
</evidence>
<comment type="caution">
    <text evidence="13">The sequence shown here is derived from an EMBL/GenBank/DDBJ whole genome shotgun (WGS) entry which is preliminary data.</text>
</comment>
<dbReference type="InterPro" id="IPR043325">
    <property type="entry name" value="LTSS"/>
</dbReference>
<dbReference type="GO" id="GO:0098552">
    <property type="term" value="C:side of membrane"/>
    <property type="evidence" value="ECO:0007669"/>
    <property type="project" value="UniProtKB-KW"/>
</dbReference>
<keyword evidence="5" id="KW-0336">GPI-anchor</keyword>
<evidence type="ECO:0000313" key="13">
    <source>
        <dbReference type="EMBL" id="PWA95909.1"/>
    </source>
</evidence>
<dbReference type="GO" id="GO:0005886">
    <property type="term" value="C:plasma membrane"/>
    <property type="evidence" value="ECO:0007669"/>
    <property type="project" value="UniProtKB-SubCell"/>
</dbReference>
<evidence type="ECO:0000256" key="8">
    <source>
        <dbReference type="ARBA" id="ARBA00023157"/>
    </source>
</evidence>
<keyword evidence="8" id="KW-1015">Disulfide bond</keyword>
<dbReference type="GO" id="GO:0006869">
    <property type="term" value="P:lipid transport"/>
    <property type="evidence" value="ECO:0007669"/>
    <property type="project" value="InterPro"/>
</dbReference>
<protein>
    <submittedName>
        <fullName evidence="13">Non-specific lipid-transfer protein-like protein</fullName>
    </submittedName>
</protein>
<name>A0A2U1QD21_ARTAN</name>
<proteinExistence type="inferred from homology"/>
<evidence type="ECO:0000256" key="2">
    <source>
        <dbReference type="ARBA" id="ARBA00009748"/>
    </source>
</evidence>
<dbReference type="Proteomes" id="UP000245207">
    <property type="component" value="Unassembled WGS sequence"/>
</dbReference>
<dbReference type="EMBL" id="PKPP01000211">
    <property type="protein sequence ID" value="PWA95909.1"/>
    <property type="molecule type" value="Genomic_DNA"/>
</dbReference>
<evidence type="ECO:0000256" key="1">
    <source>
        <dbReference type="ARBA" id="ARBA00004609"/>
    </source>
</evidence>
<evidence type="ECO:0000313" key="14">
    <source>
        <dbReference type="Proteomes" id="UP000245207"/>
    </source>
</evidence>
<dbReference type="GO" id="GO:0008289">
    <property type="term" value="F:lipid binding"/>
    <property type="evidence" value="ECO:0007669"/>
    <property type="project" value="UniProtKB-KW"/>
</dbReference>
<keyword evidence="10" id="KW-0449">Lipoprotein</keyword>
<organism evidence="13 14">
    <name type="scientific">Artemisia annua</name>
    <name type="common">Sweet wormwood</name>
    <dbReference type="NCBI Taxonomy" id="35608"/>
    <lineage>
        <taxon>Eukaryota</taxon>
        <taxon>Viridiplantae</taxon>
        <taxon>Streptophyta</taxon>
        <taxon>Embryophyta</taxon>
        <taxon>Tracheophyta</taxon>
        <taxon>Spermatophyta</taxon>
        <taxon>Magnoliopsida</taxon>
        <taxon>eudicotyledons</taxon>
        <taxon>Gunneridae</taxon>
        <taxon>Pentapetalae</taxon>
        <taxon>asterids</taxon>
        <taxon>campanulids</taxon>
        <taxon>Asterales</taxon>
        <taxon>Asteraceae</taxon>
        <taxon>Asteroideae</taxon>
        <taxon>Anthemideae</taxon>
        <taxon>Artemisiinae</taxon>
        <taxon>Artemisia</taxon>
    </lineage>
</organism>
<accession>A0A2U1QD21</accession>
<keyword evidence="14" id="KW-1185">Reference proteome</keyword>
<feature type="domain" description="Bifunctional inhibitor/plant lipid transfer protein/seed storage helical" evidence="12">
    <location>
        <begin position="32"/>
        <end position="113"/>
    </location>
</feature>
<dbReference type="PRINTS" id="PR00382">
    <property type="entry name" value="LIPIDTRNSFER"/>
</dbReference>
<feature type="chain" id="PRO_5015403099" evidence="11">
    <location>
        <begin position="26"/>
        <end position="118"/>
    </location>
</feature>
<sequence>MSNFTQTLCFLFALTLVSLLSSAAASRPHPPSKASAPQKPSCDSLKFKMNDCIPYLKKDSSMAKPVTSCCSGVKDVWKVDSTCVYEALKINVELGFNINVTRVARVSSACGFMDVSLD</sequence>
<keyword evidence="9" id="KW-0325">Glycoprotein</keyword>
<reference evidence="13 14" key="1">
    <citation type="journal article" date="2018" name="Mol. Plant">
        <title>The genome of Artemisia annua provides insight into the evolution of Asteraceae family and artemisinin biosynthesis.</title>
        <authorList>
            <person name="Shen Q."/>
            <person name="Zhang L."/>
            <person name="Liao Z."/>
            <person name="Wang S."/>
            <person name="Yan T."/>
            <person name="Shi P."/>
            <person name="Liu M."/>
            <person name="Fu X."/>
            <person name="Pan Q."/>
            <person name="Wang Y."/>
            <person name="Lv Z."/>
            <person name="Lu X."/>
            <person name="Zhang F."/>
            <person name="Jiang W."/>
            <person name="Ma Y."/>
            <person name="Chen M."/>
            <person name="Hao X."/>
            <person name="Li L."/>
            <person name="Tang Y."/>
            <person name="Lv G."/>
            <person name="Zhou Y."/>
            <person name="Sun X."/>
            <person name="Brodelius P.E."/>
            <person name="Rose J.K.C."/>
            <person name="Tang K."/>
        </authorList>
    </citation>
    <scope>NUCLEOTIDE SEQUENCE [LARGE SCALE GENOMIC DNA]</scope>
    <source>
        <strain evidence="14">cv. Huhao1</strain>
        <tissue evidence="13">Leaf</tissue>
    </source>
</reference>
<dbReference type="Gene3D" id="1.10.110.10">
    <property type="entry name" value="Plant lipid-transfer and hydrophobic proteins"/>
    <property type="match status" value="1"/>
</dbReference>
<keyword evidence="5" id="KW-0472">Membrane</keyword>
<evidence type="ECO:0000256" key="6">
    <source>
        <dbReference type="ARBA" id="ARBA00022729"/>
    </source>
</evidence>
<comment type="similarity">
    <text evidence="2">Belongs to the plant LTP family.</text>
</comment>
<dbReference type="AlphaFoldDB" id="A0A2U1QD21"/>
<evidence type="ECO:0000256" key="3">
    <source>
        <dbReference type="ARBA" id="ARBA00022448"/>
    </source>
</evidence>
<evidence type="ECO:0000256" key="11">
    <source>
        <dbReference type="SAM" id="SignalP"/>
    </source>
</evidence>
<dbReference type="SUPFAM" id="SSF47699">
    <property type="entry name" value="Bifunctional inhibitor/lipid-transfer protein/seed storage 2S albumin"/>
    <property type="match status" value="1"/>
</dbReference>
<evidence type="ECO:0000259" key="12">
    <source>
        <dbReference type="Pfam" id="PF14368"/>
    </source>
</evidence>
<gene>
    <name evidence="13" type="ORF">CTI12_AA045520</name>
</gene>
<dbReference type="OrthoDB" id="1602316at2759"/>
<evidence type="ECO:0000256" key="7">
    <source>
        <dbReference type="ARBA" id="ARBA00023121"/>
    </source>
</evidence>
<keyword evidence="7" id="KW-0446">Lipid-binding</keyword>
<dbReference type="STRING" id="35608.A0A2U1QD21"/>
<feature type="signal peptide" evidence="11">
    <location>
        <begin position="1"/>
        <end position="25"/>
    </location>
</feature>
<comment type="subcellular location">
    <subcellularLocation>
        <location evidence="1">Cell membrane</location>
        <topology evidence="1">Lipid-anchor</topology>
        <topology evidence="1">GPI-anchor</topology>
    </subcellularLocation>
</comment>
<evidence type="ECO:0000256" key="5">
    <source>
        <dbReference type="ARBA" id="ARBA00022622"/>
    </source>
</evidence>
<evidence type="ECO:0000256" key="9">
    <source>
        <dbReference type="ARBA" id="ARBA00023180"/>
    </source>
</evidence>
<dbReference type="InterPro" id="IPR036312">
    <property type="entry name" value="Bifun_inhib/LTP/seed_sf"/>
</dbReference>
<dbReference type="PANTHER" id="PTHR33044">
    <property type="entry name" value="BIFUNCTIONAL INHIBITOR/LIPID-TRANSFER PROTEIN/SEED STORAGE 2S ALBUMIN SUPERFAMILY PROTEIN-RELATED"/>
    <property type="match status" value="1"/>
</dbReference>
<evidence type="ECO:0000256" key="10">
    <source>
        <dbReference type="ARBA" id="ARBA00023288"/>
    </source>
</evidence>
<dbReference type="InterPro" id="IPR016140">
    <property type="entry name" value="Bifunc_inhib/LTP/seed_store"/>
</dbReference>
<keyword evidence="3" id="KW-0813">Transport</keyword>
<dbReference type="CDD" id="cd00010">
    <property type="entry name" value="AAI_LTSS"/>
    <property type="match status" value="1"/>
</dbReference>